<dbReference type="GO" id="GO:0004557">
    <property type="term" value="F:alpha-galactosidase activity"/>
    <property type="evidence" value="ECO:0007669"/>
    <property type="project" value="InterPro"/>
</dbReference>
<dbReference type="RefSeq" id="WP_187752228.1">
    <property type="nucleotide sequence ID" value="NZ_CP060828.1"/>
</dbReference>
<dbReference type="CDD" id="cd14791">
    <property type="entry name" value="GH36"/>
    <property type="match status" value="1"/>
</dbReference>
<dbReference type="KEGG" id="sroi:IAG44_41835"/>
<keyword evidence="1" id="KW-0378">Hydrolase</keyword>
<sequence length="717" mass="78112">MTPQTLRWGHPALEAEIGIDEDGVPRLTRLGAAGGVPPGWPPLPLVEVTAAGHGRAWSGGRLIDTYLGGRLRYRTHRVSRDGDWHVLVVVLDDPVTGLVAEVDWRSPDGVPVLRSEVRLRNEGTDTLHLESVSSLVVGCLTDAIDAADLLWAENGWVAECRWQRRAMRETSPALSPALSGGVRYDNGKGEFTLTGRGVWSSCGRLPMGGLTDRQQGRTWVWQIEHNGGGWHGECGERDTLAYLALHGPTDTHHGWRHPLEPGAEFTTVPAALALSEDGGPDEAFAALTRYRRAARRPHPDHERLPVVFNDYMNCLMGDPTTEKLLPLIDAAAEAGAEYFVIDAGWYDGENGGWWDSVGAWEPAASRFPGERGIHEVLDRIRERGMVPGLWLEPEVIGVRSPMAKSLPDEAFFRRDGVRVTETRRHHLDLRHPAARAHLDEVVDRLVGEWGVGYLKLDHNIDPGSGTSAHPGETPGAGLLGHNRAHLDWLDGVLDRHPGLVLENCSSGGMRWDHALLSRLQLQSTSDQQNLQLYAPIAASAPTAVTPEQGAVWSYPLPTDSPDEVAFTMANSLLGRIHLSGLLPELGPEAGALVHEAVAVYKSIRADLPHAVPAWPLGLPAWDDPWLALALRTPATTYVTVWRRPGTEATVSLPLPHLQGRPVPVDVLYPAASRADAGWDPDAALLSLTLPTAPSAVLLRLDHRLPTGESPARRQKGQ</sequence>
<dbReference type="InterPro" id="IPR050985">
    <property type="entry name" value="Alpha-glycosidase_related"/>
</dbReference>
<dbReference type="PANTHER" id="PTHR43053">
    <property type="entry name" value="GLYCOSIDASE FAMILY 31"/>
    <property type="match status" value="1"/>
</dbReference>
<dbReference type="Gene3D" id="3.20.20.70">
    <property type="entry name" value="Aldolase class I"/>
    <property type="match status" value="1"/>
</dbReference>
<name>A0A7H0IR91_9ACTN</name>
<dbReference type="InterPro" id="IPR017853">
    <property type="entry name" value="GH"/>
</dbReference>
<reference evidence="3 4" key="1">
    <citation type="submission" date="2020-08" db="EMBL/GenBank/DDBJ databases">
        <title>A novel species.</title>
        <authorList>
            <person name="Gao J."/>
        </authorList>
    </citation>
    <scope>NUCLEOTIDE SEQUENCE [LARGE SCALE GENOMIC DNA]</scope>
    <source>
        <strain evidence="3 4">CRXT-G-22</strain>
    </source>
</reference>
<dbReference type="PRINTS" id="PR00743">
    <property type="entry name" value="GLHYDRLASE36"/>
</dbReference>
<evidence type="ECO:0000256" key="1">
    <source>
        <dbReference type="ARBA" id="ARBA00022801"/>
    </source>
</evidence>
<dbReference type="SUPFAM" id="SSF51445">
    <property type="entry name" value="(Trans)glycosidases"/>
    <property type="match status" value="1"/>
</dbReference>
<dbReference type="Proteomes" id="UP000516052">
    <property type="component" value="Chromosome"/>
</dbReference>
<keyword evidence="4" id="KW-1185">Reference proteome</keyword>
<dbReference type="Gene3D" id="2.70.98.60">
    <property type="entry name" value="alpha-galactosidase from lactobacil brevis"/>
    <property type="match status" value="1"/>
</dbReference>
<dbReference type="EMBL" id="CP060828">
    <property type="protein sequence ID" value="QNP75307.1"/>
    <property type="molecule type" value="Genomic_DNA"/>
</dbReference>
<dbReference type="InterPro" id="IPR002252">
    <property type="entry name" value="Glyco_hydro_36"/>
</dbReference>
<protein>
    <submittedName>
        <fullName evidence="3">Alpha-galactosidase</fullName>
    </submittedName>
</protein>
<dbReference type="PANTHER" id="PTHR43053:SF3">
    <property type="entry name" value="ALPHA-GALACTOSIDASE C-RELATED"/>
    <property type="match status" value="1"/>
</dbReference>
<evidence type="ECO:0000313" key="3">
    <source>
        <dbReference type="EMBL" id="QNP75307.1"/>
    </source>
</evidence>
<dbReference type="Pfam" id="PF02065">
    <property type="entry name" value="Melibiase"/>
    <property type="match status" value="1"/>
</dbReference>
<organism evidence="3 4">
    <name type="scientific">Streptomyces roseirectus</name>
    <dbReference type="NCBI Taxonomy" id="2768066"/>
    <lineage>
        <taxon>Bacteria</taxon>
        <taxon>Bacillati</taxon>
        <taxon>Actinomycetota</taxon>
        <taxon>Actinomycetes</taxon>
        <taxon>Kitasatosporales</taxon>
        <taxon>Streptomycetaceae</taxon>
        <taxon>Streptomyces</taxon>
    </lineage>
</organism>
<proteinExistence type="predicted"/>
<dbReference type="AlphaFoldDB" id="A0A7H0IR91"/>
<dbReference type="InterPro" id="IPR013785">
    <property type="entry name" value="Aldolase_TIM"/>
</dbReference>
<evidence type="ECO:0000313" key="4">
    <source>
        <dbReference type="Proteomes" id="UP000516052"/>
    </source>
</evidence>
<dbReference type="GO" id="GO:0016052">
    <property type="term" value="P:carbohydrate catabolic process"/>
    <property type="evidence" value="ECO:0007669"/>
    <property type="project" value="InterPro"/>
</dbReference>
<gene>
    <name evidence="3" type="ORF">IAG44_41835</name>
</gene>
<keyword evidence="2" id="KW-0326">Glycosidase</keyword>
<dbReference type="InterPro" id="IPR038417">
    <property type="entry name" value="Alpga-gal_N_sf"/>
</dbReference>
<accession>A0A7H0IR91</accession>
<evidence type="ECO:0000256" key="2">
    <source>
        <dbReference type="ARBA" id="ARBA00023295"/>
    </source>
</evidence>